<accession>A0A2S4N4F5</accession>
<dbReference type="EMBL" id="PQNY01000059">
    <property type="protein sequence ID" value="POS00561.1"/>
    <property type="molecule type" value="Genomic_DNA"/>
</dbReference>
<dbReference type="RefSeq" id="WP_103727217.1">
    <property type="nucleotide sequence ID" value="NZ_PQNY01000059.1"/>
</dbReference>
<keyword evidence="3" id="KW-1185">Reference proteome</keyword>
<proteinExistence type="predicted"/>
<evidence type="ECO:0000313" key="2">
    <source>
        <dbReference type="EMBL" id="POS00561.1"/>
    </source>
</evidence>
<organism evidence="2 3">
    <name type="scientific">Flavobacterium croceum DSM 17960</name>
    <dbReference type="NCBI Taxonomy" id="1121886"/>
    <lineage>
        <taxon>Bacteria</taxon>
        <taxon>Pseudomonadati</taxon>
        <taxon>Bacteroidota</taxon>
        <taxon>Flavobacteriia</taxon>
        <taxon>Flavobacteriales</taxon>
        <taxon>Flavobacteriaceae</taxon>
        <taxon>Flavobacterium</taxon>
    </lineage>
</organism>
<reference evidence="2 3" key="1">
    <citation type="submission" date="2018-01" db="EMBL/GenBank/DDBJ databases">
        <title>Genomic Encyclopedia of Type Strains, Phase I: the one thousand microbial genomes (KMG-I) project.</title>
        <authorList>
            <person name="Goeker M."/>
        </authorList>
    </citation>
    <scope>NUCLEOTIDE SEQUENCE [LARGE SCALE GENOMIC DNA]</scope>
    <source>
        <strain evidence="2 3">DSM 17960</strain>
    </source>
</reference>
<feature type="transmembrane region" description="Helical" evidence="1">
    <location>
        <begin position="63"/>
        <end position="80"/>
    </location>
</feature>
<gene>
    <name evidence="2" type="ORF">Q361_1592</name>
</gene>
<keyword evidence="1" id="KW-0472">Membrane</keyword>
<keyword evidence="1" id="KW-1133">Transmembrane helix</keyword>
<keyword evidence="1" id="KW-0812">Transmembrane</keyword>
<protein>
    <recommendedName>
        <fullName evidence="4">YcxB-like protein</fullName>
    </recommendedName>
</protein>
<sequence>MENITIKSKLTFKEYFILILRIRIKSTKLFWDLLWIFLVIVILSKGNFTKDLLSLKNLLSNGYFKVIILLLYPVNIYFTYKKNFYSKQNLLNDNLTVKFQSDKIIYNSKLGDKEIENSEITEIQNINEYLIFYFREKYLIINCKFKSNLEIKKIVKNINSSIKENRTANSGFKKWRGSGFI</sequence>
<dbReference type="Proteomes" id="UP000237056">
    <property type="component" value="Unassembled WGS sequence"/>
</dbReference>
<evidence type="ECO:0000256" key="1">
    <source>
        <dbReference type="SAM" id="Phobius"/>
    </source>
</evidence>
<evidence type="ECO:0000313" key="3">
    <source>
        <dbReference type="Proteomes" id="UP000237056"/>
    </source>
</evidence>
<feature type="transmembrane region" description="Helical" evidence="1">
    <location>
        <begin position="29"/>
        <end position="48"/>
    </location>
</feature>
<comment type="caution">
    <text evidence="2">The sequence shown here is derived from an EMBL/GenBank/DDBJ whole genome shotgun (WGS) entry which is preliminary data.</text>
</comment>
<name>A0A2S4N4F5_9FLAO</name>
<dbReference type="AlphaFoldDB" id="A0A2S4N4F5"/>
<evidence type="ECO:0008006" key="4">
    <source>
        <dbReference type="Google" id="ProtNLM"/>
    </source>
</evidence>